<protein>
    <recommendedName>
        <fullName evidence="3">DUF4304 domain-containing protein</fullName>
    </recommendedName>
</protein>
<dbReference type="AlphaFoldDB" id="A0A4Q1KY89"/>
<comment type="caution">
    <text evidence="1">The sequence shown here is derived from an EMBL/GenBank/DDBJ whole genome shotgun (WGS) entry which is preliminary data.</text>
</comment>
<proteinExistence type="predicted"/>
<dbReference type="RefSeq" id="WP_129463252.1">
    <property type="nucleotide sequence ID" value="NZ_SBKQ01000002.1"/>
</dbReference>
<organism evidence="1 2">
    <name type="scientific">Flavobacterium piscinae</name>
    <dbReference type="NCBI Taxonomy" id="2506424"/>
    <lineage>
        <taxon>Bacteria</taxon>
        <taxon>Pseudomonadati</taxon>
        <taxon>Bacteroidota</taxon>
        <taxon>Flavobacteriia</taxon>
        <taxon>Flavobacteriales</taxon>
        <taxon>Flavobacteriaceae</taxon>
        <taxon>Flavobacterium</taxon>
    </lineage>
</organism>
<sequence>MNKKETEDYIIKYLDGYLTTKGFKHKKSQKTQIEYYRKFDNNSFEKFSLSTINYYDSHRLRFGFGKRISVVEEVITKINEVIPFSNPPYKKDANTLGFGYNSYYGINQDGLPDYMETEQDVKNIVEKIIDFTEKEALPFLEKLNDLSEIDKLINGDDKNFWNSTDKNTFNLGGANFFDVRRLIIAKLSGRKDFEELVDKVYKSIESESTKNGHPFVYDRNDLTKKIPYTVKLLQDTYFIS</sequence>
<dbReference type="EMBL" id="SBKQ01000002">
    <property type="protein sequence ID" value="RXR34845.1"/>
    <property type="molecule type" value="Genomic_DNA"/>
</dbReference>
<dbReference type="OrthoDB" id="939776at2"/>
<gene>
    <name evidence="1" type="ORF">EQG68_02750</name>
</gene>
<keyword evidence="2" id="KW-1185">Reference proteome</keyword>
<accession>A0A4Q1KY89</accession>
<evidence type="ECO:0000313" key="1">
    <source>
        <dbReference type="EMBL" id="RXR34845.1"/>
    </source>
</evidence>
<name>A0A4Q1KY89_9FLAO</name>
<evidence type="ECO:0000313" key="2">
    <source>
        <dbReference type="Proteomes" id="UP000289734"/>
    </source>
</evidence>
<evidence type="ECO:0008006" key="3">
    <source>
        <dbReference type="Google" id="ProtNLM"/>
    </source>
</evidence>
<reference evidence="2" key="1">
    <citation type="submission" date="2019-01" db="EMBL/GenBank/DDBJ databases">
        <title>Cytophagaceae bacterium strain CAR-16.</title>
        <authorList>
            <person name="Chen W.-M."/>
        </authorList>
    </citation>
    <scope>NUCLEOTIDE SEQUENCE [LARGE SCALE GENOMIC DNA]</scope>
    <source>
        <strain evidence="2">ICH-30</strain>
    </source>
</reference>
<dbReference type="Proteomes" id="UP000289734">
    <property type="component" value="Unassembled WGS sequence"/>
</dbReference>